<evidence type="ECO:0000259" key="7">
    <source>
        <dbReference type="Pfam" id="PF17676"/>
    </source>
</evidence>
<protein>
    <submittedName>
        <fullName evidence="8">LD-carboxypeptidase</fullName>
    </submittedName>
</protein>
<dbReference type="EMBL" id="BAAAND010000008">
    <property type="protein sequence ID" value="GAA1597028.1"/>
    <property type="molecule type" value="Genomic_DNA"/>
</dbReference>
<dbReference type="InterPro" id="IPR040921">
    <property type="entry name" value="Peptidase_S66C"/>
</dbReference>
<keyword evidence="2" id="KW-0121">Carboxypeptidase</keyword>
<dbReference type="InterPro" id="IPR029062">
    <property type="entry name" value="Class_I_gatase-like"/>
</dbReference>
<evidence type="ECO:0000313" key="8">
    <source>
        <dbReference type="EMBL" id="GAA1597028.1"/>
    </source>
</evidence>
<keyword evidence="5" id="KW-0720">Serine protease</keyword>
<accession>A0ABP4Q2Z1</accession>
<dbReference type="CDD" id="cd07025">
    <property type="entry name" value="Peptidase_S66"/>
    <property type="match status" value="1"/>
</dbReference>
<comment type="similarity">
    <text evidence="1">Belongs to the peptidase S66 family.</text>
</comment>
<dbReference type="SUPFAM" id="SSF141986">
    <property type="entry name" value="LD-carboxypeptidase A C-terminal domain-like"/>
    <property type="match status" value="1"/>
</dbReference>
<dbReference type="InterPro" id="IPR003507">
    <property type="entry name" value="S66_fam"/>
</dbReference>
<evidence type="ECO:0000256" key="3">
    <source>
        <dbReference type="ARBA" id="ARBA00022670"/>
    </source>
</evidence>
<evidence type="ECO:0000313" key="9">
    <source>
        <dbReference type="Proteomes" id="UP001500190"/>
    </source>
</evidence>
<keyword evidence="4" id="KW-0378">Hydrolase</keyword>
<sequence length="305" mass="32100">MLPPRLHPGDRVRFVSPASTPDRELVANGVNLLTGWGLEVELGDHVFDSLGYLAGADEDRLADLNDAFRDPGVRAVFATRGGKGAYRIAGGLDFDAVRRDPKPLIGFSDITALHLALWKEVGVVGIHGPSMSWYEPNCGPECAEALRQALMTTDEIIVRQDPNELSAALTEGEAASGLLMGGNLDTVRGAIGVDLPSLNGGILLIELNHGTGLGMVDRQLTQLMRSGLLDGLRGVAVGQVIGFEDDVCNGWTVLDVLRDRLSKLDVPILGGLPIGHGAQPATVPLGTVATINPTAGTLTVDPGVR</sequence>
<keyword evidence="3" id="KW-0645">Protease</keyword>
<proteinExistence type="inferred from homology"/>
<dbReference type="PANTHER" id="PTHR30237:SF2">
    <property type="entry name" value="MUREIN TETRAPEPTIDE CARBOXYPEPTIDASE"/>
    <property type="match status" value="1"/>
</dbReference>
<dbReference type="Pfam" id="PF02016">
    <property type="entry name" value="Peptidase_S66"/>
    <property type="match status" value="1"/>
</dbReference>
<dbReference type="Proteomes" id="UP001500190">
    <property type="component" value="Unassembled WGS sequence"/>
</dbReference>
<feature type="domain" description="LD-carboxypeptidase N-terminal" evidence="6">
    <location>
        <begin position="12"/>
        <end position="128"/>
    </location>
</feature>
<evidence type="ECO:0000256" key="1">
    <source>
        <dbReference type="ARBA" id="ARBA00010233"/>
    </source>
</evidence>
<dbReference type="PANTHER" id="PTHR30237">
    <property type="entry name" value="MURAMOYLTETRAPEPTIDE CARBOXYPEPTIDASE"/>
    <property type="match status" value="1"/>
</dbReference>
<dbReference type="SUPFAM" id="SSF52317">
    <property type="entry name" value="Class I glutamine amidotransferase-like"/>
    <property type="match status" value="1"/>
</dbReference>
<dbReference type="InterPro" id="IPR040449">
    <property type="entry name" value="Peptidase_S66_N"/>
</dbReference>
<organism evidence="8 9">
    <name type="scientific">Kribbella karoonensis</name>
    <dbReference type="NCBI Taxonomy" id="324851"/>
    <lineage>
        <taxon>Bacteria</taxon>
        <taxon>Bacillati</taxon>
        <taxon>Actinomycetota</taxon>
        <taxon>Actinomycetes</taxon>
        <taxon>Propionibacteriales</taxon>
        <taxon>Kribbellaceae</taxon>
        <taxon>Kribbella</taxon>
    </lineage>
</organism>
<evidence type="ECO:0000259" key="6">
    <source>
        <dbReference type="Pfam" id="PF02016"/>
    </source>
</evidence>
<comment type="caution">
    <text evidence="8">The sequence shown here is derived from an EMBL/GenBank/DDBJ whole genome shotgun (WGS) entry which is preliminary data.</text>
</comment>
<dbReference type="PIRSF" id="PIRSF028757">
    <property type="entry name" value="LD-carboxypeptidase"/>
    <property type="match status" value="1"/>
</dbReference>
<dbReference type="Pfam" id="PF17676">
    <property type="entry name" value="Peptidase_S66C"/>
    <property type="match status" value="1"/>
</dbReference>
<reference evidence="9" key="1">
    <citation type="journal article" date="2019" name="Int. J. Syst. Evol. Microbiol.">
        <title>The Global Catalogue of Microorganisms (GCM) 10K type strain sequencing project: providing services to taxonomists for standard genome sequencing and annotation.</title>
        <authorList>
            <consortium name="The Broad Institute Genomics Platform"/>
            <consortium name="The Broad Institute Genome Sequencing Center for Infectious Disease"/>
            <person name="Wu L."/>
            <person name="Ma J."/>
        </authorList>
    </citation>
    <scope>NUCLEOTIDE SEQUENCE [LARGE SCALE GENOMIC DNA]</scope>
    <source>
        <strain evidence="9">JCM 14304</strain>
    </source>
</reference>
<keyword evidence="9" id="KW-1185">Reference proteome</keyword>
<dbReference type="Gene3D" id="3.50.30.60">
    <property type="entry name" value="LD-carboxypeptidase A C-terminal domain-like"/>
    <property type="match status" value="1"/>
</dbReference>
<name>A0ABP4Q2Z1_9ACTN</name>
<dbReference type="RefSeq" id="WP_344195415.1">
    <property type="nucleotide sequence ID" value="NZ_BAAAND010000008.1"/>
</dbReference>
<feature type="domain" description="LD-carboxypeptidase C-terminal" evidence="7">
    <location>
        <begin position="176"/>
        <end position="291"/>
    </location>
</feature>
<gene>
    <name evidence="8" type="ORF">GCM10009742_49980</name>
</gene>
<evidence type="ECO:0000256" key="5">
    <source>
        <dbReference type="ARBA" id="ARBA00022825"/>
    </source>
</evidence>
<dbReference type="InterPro" id="IPR027478">
    <property type="entry name" value="LdcA_N"/>
</dbReference>
<evidence type="ECO:0000256" key="4">
    <source>
        <dbReference type="ARBA" id="ARBA00022801"/>
    </source>
</evidence>
<dbReference type="Gene3D" id="3.40.50.10740">
    <property type="entry name" value="Class I glutamine amidotransferase-like"/>
    <property type="match status" value="1"/>
</dbReference>
<dbReference type="InterPro" id="IPR027461">
    <property type="entry name" value="Carboxypeptidase_A_C_sf"/>
</dbReference>
<evidence type="ECO:0000256" key="2">
    <source>
        <dbReference type="ARBA" id="ARBA00022645"/>
    </source>
</evidence>